<keyword evidence="5" id="KW-0503">Monooxygenase</keyword>
<dbReference type="InterPro" id="IPR001128">
    <property type="entry name" value="Cyt_P450"/>
</dbReference>
<dbReference type="AlphaFoldDB" id="A0A921UFU1"/>
<sequence>MEKFGMPYYGYYALCISLVFLVHAVVRAKFGASKKLVPIKLPPGPWQLPLIGSSHCLLSRRRLPHHRMRDLSLRHGPLMLLKICERVVVVLSSAEAAGEVFRDTAFEQRPTSPALDELYSRHGMGIVFAPYGDHWRLLRRVLVTELLSAQRVDSFRRIREQEAARLVSSLQQAPAAAAASSPPQGLLANIDERLAVFVTDSAVRAIFGDMTMPDRAALLDTLEQALDFSSLFDLRDLFPSSWLVRMLPRNGKAERNRLEVVRLMEGILRLHEERRSAGHAADKEQDMVDVLLRIQNDKGAMGSVSLTHGIIVDMLMDVFVAAIKAITCTLRWTMAELMANPRVLEKVQTEIRHVLAGHERVREEALRDLGYLKAVIKETLRLHPTIPLLPRFCTQDRKIQGYDVPKGTILVANVWAISRDPNYWQDQDPDKFVPERFEADQTFNFMGSDFEFIPFGAGRRICPGIAFSQTNIEIALASLLYHFDWALLEGIKPEELDMTDSCGLEVRRKAELLLRPIPRIPLIDE</sequence>
<keyword evidence="5" id="KW-0560">Oxidoreductase</keyword>
<name>A0A921UFU1_SORBI</name>
<evidence type="ECO:0008006" key="9">
    <source>
        <dbReference type="Google" id="ProtNLM"/>
    </source>
</evidence>
<dbReference type="PROSITE" id="PS00086">
    <property type="entry name" value="CYTOCHROME_P450"/>
    <property type="match status" value="1"/>
</dbReference>
<evidence type="ECO:0000313" key="8">
    <source>
        <dbReference type="Proteomes" id="UP000807115"/>
    </source>
</evidence>
<dbReference type="InterPro" id="IPR017972">
    <property type="entry name" value="Cyt_P450_CS"/>
</dbReference>
<evidence type="ECO:0000256" key="4">
    <source>
        <dbReference type="PIRSR" id="PIRSR602401-1"/>
    </source>
</evidence>
<gene>
    <name evidence="7" type="ORF">BDA96_05G181300</name>
</gene>
<dbReference type="PRINTS" id="PR00463">
    <property type="entry name" value="EP450I"/>
</dbReference>
<dbReference type="SUPFAM" id="SSF48264">
    <property type="entry name" value="Cytochrome P450"/>
    <property type="match status" value="1"/>
</dbReference>
<dbReference type="GO" id="GO:0005506">
    <property type="term" value="F:iron ion binding"/>
    <property type="evidence" value="ECO:0007669"/>
    <property type="project" value="InterPro"/>
</dbReference>
<keyword evidence="2 4" id="KW-0479">Metal-binding</keyword>
<evidence type="ECO:0000256" key="2">
    <source>
        <dbReference type="ARBA" id="ARBA00022723"/>
    </source>
</evidence>
<reference evidence="7" key="1">
    <citation type="journal article" date="2019" name="BMC Genomics">
        <title>A new reference genome for Sorghum bicolor reveals high levels of sequence similarity between sweet and grain genotypes: implications for the genetics of sugar metabolism.</title>
        <authorList>
            <person name="Cooper E.A."/>
            <person name="Brenton Z.W."/>
            <person name="Flinn B.S."/>
            <person name="Jenkins J."/>
            <person name="Shu S."/>
            <person name="Flowers D."/>
            <person name="Luo F."/>
            <person name="Wang Y."/>
            <person name="Xia P."/>
            <person name="Barry K."/>
            <person name="Daum C."/>
            <person name="Lipzen A."/>
            <person name="Yoshinaga Y."/>
            <person name="Schmutz J."/>
            <person name="Saski C."/>
            <person name="Vermerris W."/>
            <person name="Kresovich S."/>
        </authorList>
    </citation>
    <scope>NUCLEOTIDE SEQUENCE</scope>
</reference>
<reference evidence="7" key="2">
    <citation type="submission" date="2020-10" db="EMBL/GenBank/DDBJ databases">
        <authorList>
            <person name="Cooper E.A."/>
            <person name="Brenton Z.W."/>
            <person name="Flinn B.S."/>
            <person name="Jenkins J."/>
            <person name="Shu S."/>
            <person name="Flowers D."/>
            <person name="Luo F."/>
            <person name="Wang Y."/>
            <person name="Xia P."/>
            <person name="Barry K."/>
            <person name="Daum C."/>
            <person name="Lipzen A."/>
            <person name="Yoshinaga Y."/>
            <person name="Schmutz J."/>
            <person name="Saski C."/>
            <person name="Vermerris W."/>
            <person name="Kresovich S."/>
        </authorList>
    </citation>
    <scope>NUCLEOTIDE SEQUENCE</scope>
</reference>
<organism evidence="7 8">
    <name type="scientific">Sorghum bicolor</name>
    <name type="common">Sorghum</name>
    <name type="synonym">Sorghum vulgare</name>
    <dbReference type="NCBI Taxonomy" id="4558"/>
    <lineage>
        <taxon>Eukaryota</taxon>
        <taxon>Viridiplantae</taxon>
        <taxon>Streptophyta</taxon>
        <taxon>Embryophyta</taxon>
        <taxon>Tracheophyta</taxon>
        <taxon>Spermatophyta</taxon>
        <taxon>Magnoliopsida</taxon>
        <taxon>Liliopsida</taxon>
        <taxon>Poales</taxon>
        <taxon>Poaceae</taxon>
        <taxon>PACMAD clade</taxon>
        <taxon>Panicoideae</taxon>
        <taxon>Andropogonodae</taxon>
        <taxon>Andropogoneae</taxon>
        <taxon>Sorghinae</taxon>
        <taxon>Sorghum</taxon>
    </lineage>
</organism>
<comment type="similarity">
    <text evidence="1 5">Belongs to the cytochrome P450 family.</text>
</comment>
<proteinExistence type="inferred from homology"/>
<evidence type="ECO:0000256" key="6">
    <source>
        <dbReference type="SAM" id="Phobius"/>
    </source>
</evidence>
<comment type="caution">
    <text evidence="7">The sequence shown here is derived from an EMBL/GenBank/DDBJ whole genome shotgun (WGS) entry which is preliminary data.</text>
</comment>
<dbReference type="EMBL" id="CM027684">
    <property type="protein sequence ID" value="KAG0530382.1"/>
    <property type="molecule type" value="Genomic_DNA"/>
</dbReference>
<dbReference type="PANTHER" id="PTHR47955:SF21">
    <property type="entry name" value="OS06G0642300 PROTEIN"/>
    <property type="match status" value="1"/>
</dbReference>
<dbReference type="GO" id="GO:0016705">
    <property type="term" value="F:oxidoreductase activity, acting on paired donors, with incorporation or reduction of molecular oxygen"/>
    <property type="evidence" value="ECO:0007669"/>
    <property type="project" value="InterPro"/>
</dbReference>
<dbReference type="Gene3D" id="1.10.630.10">
    <property type="entry name" value="Cytochrome P450"/>
    <property type="match status" value="1"/>
</dbReference>
<dbReference type="GO" id="GO:0004497">
    <property type="term" value="F:monooxygenase activity"/>
    <property type="evidence" value="ECO:0007669"/>
    <property type="project" value="UniProtKB-KW"/>
</dbReference>
<evidence type="ECO:0000313" key="7">
    <source>
        <dbReference type="EMBL" id="KAG0530382.1"/>
    </source>
</evidence>
<dbReference type="InterPro" id="IPR036396">
    <property type="entry name" value="Cyt_P450_sf"/>
</dbReference>
<evidence type="ECO:0000256" key="5">
    <source>
        <dbReference type="RuleBase" id="RU000461"/>
    </source>
</evidence>
<keyword evidence="6" id="KW-0812">Transmembrane</keyword>
<keyword evidence="6" id="KW-0472">Membrane</keyword>
<dbReference type="FunFam" id="1.10.630.10:FF:000064">
    <property type="entry name" value="Cytochrome P450 monooxygenase"/>
    <property type="match status" value="1"/>
</dbReference>
<dbReference type="GO" id="GO:0020037">
    <property type="term" value="F:heme binding"/>
    <property type="evidence" value="ECO:0007669"/>
    <property type="project" value="InterPro"/>
</dbReference>
<feature type="transmembrane region" description="Helical" evidence="6">
    <location>
        <begin position="6"/>
        <end position="26"/>
    </location>
</feature>
<dbReference type="PANTHER" id="PTHR47955">
    <property type="entry name" value="CYTOCHROME P450 FAMILY 71 PROTEIN"/>
    <property type="match status" value="1"/>
</dbReference>
<dbReference type="Proteomes" id="UP000807115">
    <property type="component" value="Chromosome 5"/>
</dbReference>
<keyword evidence="6" id="KW-1133">Transmembrane helix</keyword>
<keyword evidence="3 4" id="KW-0408">Iron</keyword>
<dbReference type="InterPro" id="IPR002401">
    <property type="entry name" value="Cyt_P450_E_grp-I"/>
</dbReference>
<feature type="binding site" description="axial binding residue" evidence="4">
    <location>
        <position position="462"/>
    </location>
    <ligand>
        <name>heme</name>
        <dbReference type="ChEBI" id="CHEBI:30413"/>
    </ligand>
    <ligandPart>
        <name>Fe</name>
        <dbReference type="ChEBI" id="CHEBI:18248"/>
    </ligandPart>
</feature>
<evidence type="ECO:0000256" key="3">
    <source>
        <dbReference type="ARBA" id="ARBA00023004"/>
    </source>
</evidence>
<protein>
    <recommendedName>
        <fullName evidence="9">Cytochrome P450</fullName>
    </recommendedName>
</protein>
<dbReference type="Pfam" id="PF00067">
    <property type="entry name" value="p450"/>
    <property type="match status" value="1"/>
</dbReference>
<dbReference type="PRINTS" id="PR00385">
    <property type="entry name" value="P450"/>
</dbReference>
<evidence type="ECO:0000256" key="1">
    <source>
        <dbReference type="ARBA" id="ARBA00010617"/>
    </source>
</evidence>
<comment type="cofactor">
    <cofactor evidence="4">
        <name>heme</name>
        <dbReference type="ChEBI" id="CHEBI:30413"/>
    </cofactor>
</comment>
<accession>A0A921UFU1</accession>
<keyword evidence="4 5" id="KW-0349">Heme</keyword>